<gene>
    <name evidence="1" type="ORF">MTBBW1_1260065</name>
</gene>
<dbReference type="STRING" id="1246637.MTBBW1_1260065"/>
<evidence type="ECO:0000313" key="2">
    <source>
        <dbReference type="Proteomes" id="UP000191931"/>
    </source>
</evidence>
<evidence type="ECO:0000313" key="1">
    <source>
        <dbReference type="EMBL" id="SLM28143.1"/>
    </source>
</evidence>
<dbReference type="NCBIfam" id="TIGR02757">
    <property type="entry name" value="TIGR02757 family protein"/>
    <property type="match status" value="1"/>
</dbReference>
<accession>A0A1W1H6P4</accession>
<dbReference type="OrthoDB" id="9773332at2"/>
<proteinExistence type="predicted"/>
<evidence type="ECO:0008006" key="3">
    <source>
        <dbReference type="Google" id="ProtNLM"/>
    </source>
</evidence>
<sequence>MNTNVNNITPKNQEQLRNILETIHASYHKKELVSPDPLQFLYDYPEKDGQREIAAIIAAMLAYGRVEQIIKAVSTVLSIMNNAPYDYLQNRVTADIAKNFSDFRYRFTNGNHIANFLNAIKANLSQYGSLQTTFMSGLKSEDIKNKNIIPAMCSFVQKLSSKGETAHLTPDPAKGSACKRLNLFLRWMVRKDEVDPGGWDEIPPDMLIIPLDTHMHHAGKLLGFTKRKQANMKTALEITEGFRKICPEDPVKYDFSLTRFGIHPDMNVKTLEATVSALYQNPVF</sequence>
<organism evidence="1 2">
    <name type="scientific">Desulfamplus magnetovallimortis</name>
    <dbReference type="NCBI Taxonomy" id="1246637"/>
    <lineage>
        <taxon>Bacteria</taxon>
        <taxon>Pseudomonadati</taxon>
        <taxon>Thermodesulfobacteriota</taxon>
        <taxon>Desulfobacteria</taxon>
        <taxon>Desulfobacterales</taxon>
        <taxon>Desulfobacteraceae</taxon>
        <taxon>Desulfamplus</taxon>
    </lineage>
</organism>
<dbReference type="Proteomes" id="UP000191931">
    <property type="component" value="Unassembled WGS sequence"/>
</dbReference>
<dbReference type="RefSeq" id="WP_080804502.1">
    <property type="nucleotide sequence ID" value="NZ_LT828547.1"/>
</dbReference>
<dbReference type="InterPro" id="IPR014127">
    <property type="entry name" value="CHP02757"/>
</dbReference>
<reference evidence="1 2" key="1">
    <citation type="submission" date="2017-03" db="EMBL/GenBank/DDBJ databases">
        <authorList>
            <person name="Afonso C.L."/>
            <person name="Miller P.J."/>
            <person name="Scott M.A."/>
            <person name="Spackman E."/>
            <person name="Goraichik I."/>
            <person name="Dimitrov K.M."/>
            <person name="Suarez D.L."/>
            <person name="Swayne D.E."/>
        </authorList>
    </citation>
    <scope>NUCLEOTIDE SEQUENCE [LARGE SCALE GENOMIC DNA]</scope>
    <source>
        <strain evidence="1">PRJEB14757</strain>
    </source>
</reference>
<dbReference type="EMBL" id="FWEV01000031">
    <property type="protein sequence ID" value="SLM28143.1"/>
    <property type="molecule type" value="Genomic_DNA"/>
</dbReference>
<protein>
    <recommendedName>
        <fullName evidence="3">TIGR02757 family protein</fullName>
    </recommendedName>
</protein>
<keyword evidence="2" id="KW-1185">Reference proteome</keyword>
<dbReference type="AlphaFoldDB" id="A0A1W1H6P4"/>
<name>A0A1W1H6P4_9BACT</name>
<dbReference type="Pfam" id="PF09674">
    <property type="entry name" value="DUF2400"/>
    <property type="match status" value="1"/>
</dbReference>